<sequence length="389" mass="45492">MKILSQIFDNRIKAYNILTEISISEYLEIAKIILQNNPFQRKRLRSYSSIYNLLKKDLKVGCTIPPLVLALGNENIEINYEDDNESLNYINNHKNKLIILDGLQRTYTLLDVEKELDFENDENKRNFYDHKLRFEIYLGLNKIGILYRMLTLNTGQSPMSVRHQIEILYSNYLDENIPGGIRLLREVEEETPHQIGEYRFNDVIDGFTSYILRDESSLDRRDLLESIKSLEKLALENQDNDLFQNYLITYNNLVKKIHELAGDWNFNNEEIILSGKPFGSSVDKIFSKSQVMTGFGAAVGFLKDKNLINSFDDINRGIADIKPSKDDYNFLDELIRKLDEISKTAKKIGNSQRMYFYYLFRELFSSASDSFLLIDESIESSYKRYKLNE</sequence>
<proteinExistence type="predicted"/>
<dbReference type="Proteomes" id="UP000010474">
    <property type="component" value="Chromosome"/>
</dbReference>
<dbReference type="eggNOG" id="ENOG502ZC07">
    <property type="taxonomic scope" value="Bacteria"/>
</dbReference>
<evidence type="ECO:0000313" key="2">
    <source>
        <dbReference type="Proteomes" id="UP000010474"/>
    </source>
</evidence>
<keyword evidence="2" id="KW-1185">Reference proteome</keyword>
<dbReference type="EMBL" id="CP003659">
    <property type="protein sequence ID" value="AFZ57199.1"/>
    <property type="molecule type" value="Genomic_DNA"/>
</dbReference>
<dbReference type="AlphaFoldDB" id="K9ZEQ3"/>
<dbReference type="KEGG" id="acy:Anacy_1700"/>
<name>K9ZEQ3_ANACC</name>
<dbReference type="PATRIC" id="fig|272123.3.peg.1857"/>
<evidence type="ECO:0000313" key="1">
    <source>
        <dbReference type="EMBL" id="AFZ57199.1"/>
    </source>
</evidence>
<protein>
    <submittedName>
        <fullName evidence="1">Uncharacterized protein</fullName>
    </submittedName>
</protein>
<gene>
    <name evidence="1" type="ordered locus">Anacy_1700</name>
</gene>
<dbReference type="STRING" id="272123.Anacy_1700"/>
<dbReference type="RefSeq" id="WP_015213848.1">
    <property type="nucleotide sequence ID" value="NC_019771.1"/>
</dbReference>
<organism evidence="1 2">
    <name type="scientific">Anabaena cylindrica (strain ATCC 27899 / PCC 7122)</name>
    <dbReference type="NCBI Taxonomy" id="272123"/>
    <lineage>
        <taxon>Bacteria</taxon>
        <taxon>Bacillati</taxon>
        <taxon>Cyanobacteriota</taxon>
        <taxon>Cyanophyceae</taxon>
        <taxon>Nostocales</taxon>
        <taxon>Nostocaceae</taxon>
        <taxon>Anabaena</taxon>
    </lineage>
</organism>
<accession>K9ZEQ3</accession>
<dbReference type="HOGENOM" id="CLU_059345_0_0_3"/>
<dbReference type="OrthoDB" id="5077820at2"/>
<reference evidence="2" key="1">
    <citation type="journal article" date="2013" name="Proc. Natl. Acad. Sci. U.S.A.">
        <title>Improving the coverage of the cyanobacterial phylum using diversity-driven genome sequencing.</title>
        <authorList>
            <person name="Shih P.M."/>
            <person name="Wu D."/>
            <person name="Latifi A."/>
            <person name="Axen S.D."/>
            <person name="Fewer D.P."/>
            <person name="Talla E."/>
            <person name="Calteau A."/>
            <person name="Cai F."/>
            <person name="Tandeau de Marsac N."/>
            <person name="Rippka R."/>
            <person name="Herdman M."/>
            <person name="Sivonen K."/>
            <person name="Coursin T."/>
            <person name="Laurent T."/>
            <person name="Goodwin L."/>
            <person name="Nolan M."/>
            <person name="Davenport K.W."/>
            <person name="Han C.S."/>
            <person name="Rubin E.M."/>
            <person name="Eisen J.A."/>
            <person name="Woyke T."/>
            <person name="Gugger M."/>
            <person name="Kerfeld C.A."/>
        </authorList>
    </citation>
    <scope>NUCLEOTIDE SEQUENCE [LARGE SCALE GENOMIC DNA]</scope>
    <source>
        <strain evidence="2">ATCC 27899 / PCC 7122</strain>
    </source>
</reference>